<proteinExistence type="predicted"/>
<name>F2L4A9_THEU7</name>
<evidence type="ECO:0000313" key="2">
    <source>
        <dbReference type="Proteomes" id="UP000008138"/>
    </source>
</evidence>
<reference evidence="1 2" key="1">
    <citation type="journal article" date="2011" name="J. Bacteriol.">
        <title>Complete genome sequence of the thermoacidophilic crenarchaeon Thermoproteus uzoniensis 768-20.</title>
        <authorList>
            <person name="Mardanov A.V."/>
            <person name="Gumerov V.M."/>
            <person name="Beletsky A.V."/>
            <person name="Prokofeva M.I."/>
            <person name="Bonch-Osmolovskaya E.A."/>
            <person name="Ravin N.V."/>
            <person name="Skryabin K.G."/>
        </authorList>
    </citation>
    <scope>NUCLEOTIDE SEQUENCE [LARGE SCALE GENOMIC DNA]</scope>
    <source>
        <strain evidence="1 2">768-20</strain>
    </source>
</reference>
<dbReference type="GeneID" id="10361394"/>
<evidence type="ECO:0008006" key="3">
    <source>
        <dbReference type="Google" id="ProtNLM"/>
    </source>
</evidence>
<dbReference type="Proteomes" id="UP000008138">
    <property type="component" value="Chromosome"/>
</dbReference>
<sequence length="171" mass="19279">MARERAQWLKEMLLKEAEVRGKEARERLEQYFREGEMWGSVKPPIEKEVEVGGRRLKVRIEEVEAGVERGGTKEHFVVRARAKASDAEKEAAVKKEVRFYKARDGAAMGYVNIHAGAEGGREADYARTAALLKALGIEKWSRKEKQILLKGGALDALMRLEPVCRALGLCR</sequence>
<dbReference type="KEGG" id="tuz:TUZN_1881"/>
<evidence type="ECO:0000313" key="1">
    <source>
        <dbReference type="EMBL" id="AEA13341.1"/>
    </source>
</evidence>
<dbReference type="HOGENOM" id="CLU_1559571_0_0_2"/>
<keyword evidence="2" id="KW-1185">Reference proteome</keyword>
<gene>
    <name evidence="1" type="ordered locus">TUZN_1881</name>
</gene>
<accession>F2L4A9</accession>
<dbReference type="AlphaFoldDB" id="F2L4A9"/>
<organism evidence="1 2">
    <name type="scientific">Thermoproteus uzoniensis (strain 768-20)</name>
    <dbReference type="NCBI Taxonomy" id="999630"/>
    <lineage>
        <taxon>Archaea</taxon>
        <taxon>Thermoproteota</taxon>
        <taxon>Thermoprotei</taxon>
        <taxon>Thermoproteales</taxon>
        <taxon>Thermoproteaceae</taxon>
        <taxon>Thermoproteus</taxon>
    </lineage>
</organism>
<protein>
    <recommendedName>
        <fullName evidence="3">PaRep2b domain-containing protein</fullName>
    </recommendedName>
</protein>
<dbReference type="eggNOG" id="arCOG14046">
    <property type="taxonomic scope" value="Archaea"/>
</dbReference>
<reference key="2">
    <citation type="submission" date="2011-03" db="EMBL/GenBank/DDBJ databases">
        <title>Complete genome sequence of the thermoacidophilic crenarchaeon Thermoproteus uzoniensis 768-20.</title>
        <authorList>
            <person name="Mardanov A.V."/>
            <person name="Gumerov V.M."/>
            <person name="Beletsky A.V."/>
            <person name="Prokofeva M.I."/>
            <person name="Bonch-Osmolovskaya E.A."/>
            <person name="Ravin N.V."/>
            <person name="Skryabin K.G."/>
        </authorList>
    </citation>
    <scope>NUCLEOTIDE SEQUENCE</scope>
    <source>
        <strain>768-20</strain>
    </source>
</reference>
<dbReference type="EMBL" id="CP002590">
    <property type="protein sequence ID" value="AEA13341.1"/>
    <property type="molecule type" value="Genomic_DNA"/>
</dbReference>
<dbReference type="RefSeq" id="WP_013680676.1">
    <property type="nucleotide sequence ID" value="NC_015315.1"/>
</dbReference>